<feature type="transmembrane region" description="Helical" evidence="1">
    <location>
        <begin position="92"/>
        <end position="111"/>
    </location>
</feature>
<keyword evidence="1" id="KW-0472">Membrane</keyword>
<organism evidence="2">
    <name type="scientific">hydrothermal vent metagenome</name>
    <dbReference type="NCBI Taxonomy" id="652676"/>
    <lineage>
        <taxon>unclassified sequences</taxon>
        <taxon>metagenomes</taxon>
        <taxon>ecological metagenomes</taxon>
    </lineage>
</organism>
<name>A0A3B1A4G6_9ZZZZ</name>
<protein>
    <recommendedName>
        <fullName evidence="3">DUF4870 domain-containing protein</fullName>
    </recommendedName>
</protein>
<proteinExistence type="predicted"/>
<dbReference type="EMBL" id="UOFT01000052">
    <property type="protein sequence ID" value="VAW96460.1"/>
    <property type="molecule type" value="Genomic_DNA"/>
</dbReference>
<feature type="transmembrane region" description="Helical" evidence="1">
    <location>
        <begin position="27"/>
        <end position="48"/>
    </location>
</feature>
<gene>
    <name evidence="2" type="ORF">MNBD_GAMMA23-1778</name>
</gene>
<accession>A0A3B1A4G6</accession>
<sequence>MNKTEENQTITGRQASRAARWFSLGNIASMIIPFPLGIFWFGASMVVYAMHRHHPNPRVGYYTQQAAYQFYAVLGLVVVVATFFGTELLYWMVTWAISAAILIPLSVYNLMKINKEQWQDVIFKNEDAQ</sequence>
<evidence type="ECO:0000313" key="2">
    <source>
        <dbReference type="EMBL" id="VAW96460.1"/>
    </source>
</evidence>
<dbReference type="AlphaFoldDB" id="A0A3B1A4G6"/>
<keyword evidence="1" id="KW-0812">Transmembrane</keyword>
<reference evidence="2" key="1">
    <citation type="submission" date="2018-06" db="EMBL/GenBank/DDBJ databases">
        <authorList>
            <person name="Zhirakovskaya E."/>
        </authorList>
    </citation>
    <scope>NUCLEOTIDE SEQUENCE</scope>
</reference>
<keyword evidence="1" id="KW-1133">Transmembrane helix</keyword>
<evidence type="ECO:0008006" key="3">
    <source>
        <dbReference type="Google" id="ProtNLM"/>
    </source>
</evidence>
<evidence type="ECO:0000256" key="1">
    <source>
        <dbReference type="SAM" id="Phobius"/>
    </source>
</evidence>